<feature type="domain" description="Protein kinase" evidence="8">
    <location>
        <begin position="10"/>
        <end position="265"/>
    </location>
</feature>
<dbReference type="InterPro" id="IPR008271">
    <property type="entry name" value="Ser/Thr_kinase_AS"/>
</dbReference>
<keyword evidence="1" id="KW-0808">Transferase</keyword>
<dbReference type="PROSITE" id="PS50005">
    <property type="entry name" value="TPR"/>
    <property type="match status" value="5"/>
</dbReference>
<dbReference type="GO" id="GO:0005524">
    <property type="term" value="F:ATP binding"/>
    <property type="evidence" value="ECO:0007669"/>
    <property type="project" value="UniProtKB-UniRule"/>
</dbReference>
<keyword evidence="7" id="KW-0812">Transmembrane</keyword>
<sequence>MNGAASKNRYEIIQEIGRGGMGSVYKAYDNKLQRFIALKVLASHYNLKRFAAEYTAMAKLNHPNIVRLFECGDSPQPFLAMEYIEGQTLTRYSQKLNRTDLIDLFIKICEALAYAHSRKIIHRDIKPSNIMVDKNGQPKVMDFGLVKFTEGESISASGEILGTPTYMSPEQVNGKCTPKSDIYSIGATLYEILTGQKMYSGTVQNIIVQVLHKNPVPPRQISSEICPYLEAICLKCISRNPRRRYKNFKQLVQELKNLQNNKPILAKKYTSWDTAKKLFIQHKVIFASIFIVFVVLVGSVLILMDALADKAKANEELQANIKIKEEFLESTVQFYRLVQKSKYADLFFEEELVKPLVTTLSKPENLPLIEKYELFGPILFDSSTQKDTLELALQYYNNFIAKNPNKAVTYNNRGNIFFKLNQYDKALEDYNKAISLNDTYFEAYNNRGNMYFHLERYQEALVDYNTAEKMRPNDPKLCYNFGKVYIVQKKFDIAKKYLSKVLASNPSDAPSYCWRGFIHHKQRKFRLALVDYNKAIALENSYATAFFYRGELYISLGNFDLAQKDFSSAIAIYPNYVEAYSSRGSVLYMQGKHKLAENDLNKALQLDNKSKNAYHYRGLVYAAQNKLRLALQDWENAIHYGVPRSQLQSEIDKVRKMLK</sequence>
<dbReference type="PROSITE" id="PS00107">
    <property type="entry name" value="PROTEIN_KINASE_ATP"/>
    <property type="match status" value="1"/>
</dbReference>
<reference evidence="9 10" key="1">
    <citation type="submission" date="2019-08" db="EMBL/GenBank/DDBJ databases">
        <title>Complete genome sequence of Candidatus Uab amorphum.</title>
        <authorList>
            <person name="Shiratori T."/>
            <person name="Suzuki S."/>
            <person name="Kakizawa Y."/>
            <person name="Ishida K."/>
        </authorList>
    </citation>
    <scope>NUCLEOTIDE SEQUENCE [LARGE SCALE GENOMIC DNA]</scope>
    <source>
        <strain evidence="9 10">SRT547</strain>
    </source>
</reference>
<dbReference type="SMART" id="SM00220">
    <property type="entry name" value="S_TKc"/>
    <property type="match status" value="1"/>
</dbReference>
<feature type="repeat" description="TPR" evidence="5">
    <location>
        <begin position="577"/>
        <end position="610"/>
    </location>
</feature>
<dbReference type="Pfam" id="PF13414">
    <property type="entry name" value="TPR_11"/>
    <property type="match status" value="2"/>
</dbReference>
<dbReference type="PROSITE" id="PS00108">
    <property type="entry name" value="PROTEIN_KINASE_ST"/>
    <property type="match status" value="1"/>
</dbReference>
<dbReference type="InterPro" id="IPR011990">
    <property type="entry name" value="TPR-like_helical_dom_sf"/>
</dbReference>
<keyword evidence="4 6" id="KW-0067">ATP-binding</keyword>
<dbReference type="GO" id="GO:0004674">
    <property type="term" value="F:protein serine/threonine kinase activity"/>
    <property type="evidence" value="ECO:0007669"/>
    <property type="project" value="TreeGrafter"/>
</dbReference>
<keyword evidence="7" id="KW-0472">Membrane</keyword>
<dbReference type="PROSITE" id="PS50011">
    <property type="entry name" value="PROTEIN_KINASE_DOM"/>
    <property type="match status" value="1"/>
</dbReference>
<keyword evidence="5" id="KW-0802">TPR repeat</keyword>
<feature type="repeat" description="TPR" evidence="5">
    <location>
        <begin position="475"/>
        <end position="508"/>
    </location>
</feature>
<dbReference type="OrthoDB" id="258731at2"/>
<feature type="repeat" description="TPR" evidence="5">
    <location>
        <begin position="407"/>
        <end position="440"/>
    </location>
</feature>
<dbReference type="InterPro" id="IPR017441">
    <property type="entry name" value="Protein_kinase_ATP_BS"/>
</dbReference>
<feature type="repeat" description="TPR" evidence="5">
    <location>
        <begin position="441"/>
        <end position="474"/>
    </location>
</feature>
<keyword evidence="3 9" id="KW-0418">Kinase</keyword>
<proteinExistence type="predicted"/>
<evidence type="ECO:0000256" key="6">
    <source>
        <dbReference type="PROSITE-ProRule" id="PRU10141"/>
    </source>
</evidence>
<evidence type="ECO:0000256" key="1">
    <source>
        <dbReference type="ARBA" id="ARBA00022679"/>
    </source>
</evidence>
<keyword evidence="2 6" id="KW-0547">Nucleotide-binding</keyword>
<evidence type="ECO:0000313" key="10">
    <source>
        <dbReference type="Proteomes" id="UP000326354"/>
    </source>
</evidence>
<dbReference type="PROSITE" id="PS50293">
    <property type="entry name" value="TPR_REGION"/>
    <property type="match status" value="2"/>
</dbReference>
<gene>
    <name evidence="9" type="ORF">UABAM_02768</name>
</gene>
<keyword evidence="7" id="KW-1133">Transmembrane helix</keyword>
<evidence type="ECO:0000259" key="8">
    <source>
        <dbReference type="PROSITE" id="PS50011"/>
    </source>
</evidence>
<protein>
    <submittedName>
        <fullName evidence="9">Protein kinase</fullName>
    </submittedName>
</protein>
<evidence type="ECO:0000256" key="4">
    <source>
        <dbReference type="ARBA" id="ARBA00022840"/>
    </source>
</evidence>
<evidence type="ECO:0000313" key="9">
    <source>
        <dbReference type="EMBL" id="BBM84409.1"/>
    </source>
</evidence>
<name>A0A5S9IM48_UABAM</name>
<feature type="repeat" description="TPR" evidence="5">
    <location>
        <begin position="543"/>
        <end position="576"/>
    </location>
</feature>
<dbReference type="CDD" id="cd14014">
    <property type="entry name" value="STKc_PknB_like"/>
    <property type="match status" value="1"/>
</dbReference>
<keyword evidence="10" id="KW-1185">Reference proteome</keyword>
<dbReference type="KEGG" id="uam:UABAM_02768"/>
<evidence type="ECO:0000256" key="5">
    <source>
        <dbReference type="PROSITE-ProRule" id="PRU00339"/>
    </source>
</evidence>
<evidence type="ECO:0000256" key="7">
    <source>
        <dbReference type="SAM" id="Phobius"/>
    </source>
</evidence>
<dbReference type="Gene3D" id="1.10.510.10">
    <property type="entry name" value="Transferase(Phosphotransferase) domain 1"/>
    <property type="match status" value="1"/>
</dbReference>
<dbReference type="RefSeq" id="WP_151968567.1">
    <property type="nucleotide sequence ID" value="NZ_AP019860.1"/>
</dbReference>
<dbReference type="SUPFAM" id="SSF56112">
    <property type="entry name" value="Protein kinase-like (PK-like)"/>
    <property type="match status" value="1"/>
</dbReference>
<feature type="binding site" evidence="6">
    <location>
        <position position="39"/>
    </location>
    <ligand>
        <name>ATP</name>
        <dbReference type="ChEBI" id="CHEBI:30616"/>
    </ligand>
</feature>
<organism evidence="9 10">
    <name type="scientific">Uabimicrobium amorphum</name>
    <dbReference type="NCBI Taxonomy" id="2596890"/>
    <lineage>
        <taxon>Bacteria</taxon>
        <taxon>Pseudomonadati</taxon>
        <taxon>Planctomycetota</taxon>
        <taxon>Candidatus Uabimicrobiia</taxon>
        <taxon>Candidatus Uabimicrobiales</taxon>
        <taxon>Candidatus Uabimicrobiaceae</taxon>
        <taxon>Candidatus Uabimicrobium</taxon>
    </lineage>
</organism>
<dbReference type="SMART" id="SM00028">
    <property type="entry name" value="TPR"/>
    <property type="match status" value="7"/>
</dbReference>
<dbReference type="EMBL" id="AP019860">
    <property type="protein sequence ID" value="BBM84409.1"/>
    <property type="molecule type" value="Genomic_DNA"/>
</dbReference>
<dbReference type="Proteomes" id="UP000326354">
    <property type="component" value="Chromosome"/>
</dbReference>
<dbReference type="Pfam" id="PF00069">
    <property type="entry name" value="Pkinase"/>
    <property type="match status" value="1"/>
</dbReference>
<dbReference type="InterPro" id="IPR019734">
    <property type="entry name" value="TPR_rpt"/>
</dbReference>
<evidence type="ECO:0000256" key="3">
    <source>
        <dbReference type="ARBA" id="ARBA00022777"/>
    </source>
</evidence>
<dbReference type="PANTHER" id="PTHR43289:SF34">
    <property type="entry name" value="SERINE_THREONINE-PROTEIN KINASE YBDM-RELATED"/>
    <property type="match status" value="1"/>
</dbReference>
<dbReference type="InterPro" id="IPR011009">
    <property type="entry name" value="Kinase-like_dom_sf"/>
</dbReference>
<evidence type="ECO:0000256" key="2">
    <source>
        <dbReference type="ARBA" id="ARBA00022741"/>
    </source>
</evidence>
<dbReference type="Gene3D" id="3.30.200.20">
    <property type="entry name" value="Phosphorylase Kinase, domain 1"/>
    <property type="match status" value="1"/>
</dbReference>
<dbReference type="PANTHER" id="PTHR43289">
    <property type="entry name" value="MITOGEN-ACTIVATED PROTEIN KINASE KINASE KINASE 20-RELATED"/>
    <property type="match status" value="1"/>
</dbReference>
<dbReference type="SUPFAM" id="SSF48452">
    <property type="entry name" value="TPR-like"/>
    <property type="match status" value="1"/>
</dbReference>
<accession>A0A5S9IM48</accession>
<dbReference type="InterPro" id="IPR000719">
    <property type="entry name" value="Prot_kinase_dom"/>
</dbReference>
<dbReference type="AlphaFoldDB" id="A0A5S9IM48"/>
<feature type="transmembrane region" description="Helical" evidence="7">
    <location>
        <begin position="284"/>
        <end position="304"/>
    </location>
</feature>
<dbReference type="Pfam" id="PF14559">
    <property type="entry name" value="TPR_19"/>
    <property type="match status" value="1"/>
</dbReference>
<dbReference type="Gene3D" id="1.25.40.10">
    <property type="entry name" value="Tetratricopeptide repeat domain"/>
    <property type="match status" value="3"/>
</dbReference>